<evidence type="ECO:0000256" key="1">
    <source>
        <dbReference type="ARBA" id="ARBA00008931"/>
    </source>
</evidence>
<gene>
    <name evidence="6" type="ORF">PEVE_00008602</name>
</gene>
<dbReference type="CDD" id="cd01433">
    <property type="entry name" value="Ribosomal_L16_L10e"/>
    <property type="match status" value="1"/>
</dbReference>
<evidence type="ECO:0000256" key="2">
    <source>
        <dbReference type="ARBA" id="ARBA00022980"/>
    </source>
</evidence>
<comment type="similarity">
    <text evidence="1">Belongs to the universal ribosomal protein uL16 family.</text>
</comment>
<dbReference type="NCBIfam" id="TIGR01164">
    <property type="entry name" value="rplP_bact"/>
    <property type="match status" value="1"/>
</dbReference>
<protein>
    <recommendedName>
        <fullName evidence="4">Large ribosomal subunit protein uL16m</fullName>
    </recommendedName>
    <alternativeName>
        <fullName evidence="5">39S ribosomal protein L16, mitochondrial</fullName>
    </alternativeName>
</protein>
<evidence type="ECO:0000313" key="6">
    <source>
        <dbReference type="EMBL" id="CAH3172777.1"/>
    </source>
</evidence>
<dbReference type="SUPFAM" id="SSF54686">
    <property type="entry name" value="Ribosomal protein L16p/L10e"/>
    <property type="match status" value="1"/>
</dbReference>
<dbReference type="PANTHER" id="PTHR12220">
    <property type="entry name" value="50S/60S RIBOSOMAL PROTEIN L16"/>
    <property type="match status" value="1"/>
</dbReference>
<keyword evidence="7" id="KW-1185">Reference proteome</keyword>
<reference evidence="6 7" key="1">
    <citation type="submission" date="2022-05" db="EMBL/GenBank/DDBJ databases">
        <authorList>
            <consortium name="Genoscope - CEA"/>
            <person name="William W."/>
        </authorList>
    </citation>
    <scope>NUCLEOTIDE SEQUENCE [LARGE SCALE GENOMIC DNA]</scope>
</reference>
<evidence type="ECO:0000313" key="7">
    <source>
        <dbReference type="Proteomes" id="UP001159427"/>
    </source>
</evidence>
<evidence type="ECO:0000256" key="5">
    <source>
        <dbReference type="ARBA" id="ARBA00035440"/>
    </source>
</evidence>
<keyword evidence="3" id="KW-0687">Ribonucleoprotein</keyword>
<evidence type="ECO:0000256" key="4">
    <source>
        <dbReference type="ARBA" id="ARBA00035302"/>
    </source>
</evidence>
<comment type="caution">
    <text evidence="6">The sequence shown here is derived from an EMBL/GenBank/DDBJ whole genome shotgun (WGS) entry which is preliminary data.</text>
</comment>
<dbReference type="InterPro" id="IPR016180">
    <property type="entry name" value="Ribosomal_uL16_dom"/>
</dbReference>
<name>A0ABN8R4K6_9CNID</name>
<keyword evidence="2" id="KW-0689">Ribosomal protein</keyword>
<accession>A0ABN8R4K6</accession>
<dbReference type="InterPro" id="IPR036920">
    <property type="entry name" value="Ribosomal_uL16_sf"/>
</dbReference>
<dbReference type="Pfam" id="PF00252">
    <property type="entry name" value="Ribosomal_L16"/>
    <property type="match status" value="1"/>
</dbReference>
<dbReference type="Proteomes" id="UP001159427">
    <property type="component" value="Unassembled WGS sequence"/>
</dbReference>
<sequence length="171" mass="19331">MAAGGTLSCRAKVFRPFVGFVKNYLGLLSATQVPNILLCCHRATKTPLPIRYKYRDQLKYGIYAAQPALVKDCALESARLAIVRATKTRQLYMIKAHIPVTKKPLGSRMGKGKGKVDHHVANVKAGKILFEFECDSEPNALEAFKQVNHKLPIRTQFRIKPPEKREIWTHF</sequence>
<evidence type="ECO:0000256" key="3">
    <source>
        <dbReference type="ARBA" id="ARBA00023274"/>
    </source>
</evidence>
<dbReference type="EMBL" id="CALNXI010001589">
    <property type="protein sequence ID" value="CAH3172777.1"/>
    <property type="molecule type" value="Genomic_DNA"/>
</dbReference>
<dbReference type="InterPro" id="IPR000114">
    <property type="entry name" value="Ribosomal_uL16_bact-type"/>
</dbReference>
<dbReference type="PANTHER" id="PTHR12220:SF13">
    <property type="entry name" value="LARGE RIBOSOMAL SUBUNIT PROTEIN UL16M"/>
    <property type="match status" value="1"/>
</dbReference>
<dbReference type="Gene3D" id="3.90.1170.10">
    <property type="entry name" value="Ribosomal protein L10e/L16"/>
    <property type="match status" value="1"/>
</dbReference>
<dbReference type="InterPro" id="IPR047873">
    <property type="entry name" value="Ribosomal_uL16"/>
</dbReference>
<proteinExistence type="inferred from homology"/>
<organism evidence="6 7">
    <name type="scientific">Porites evermanni</name>
    <dbReference type="NCBI Taxonomy" id="104178"/>
    <lineage>
        <taxon>Eukaryota</taxon>
        <taxon>Metazoa</taxon>
        <taxon>Cnidaria</taxon>
        <taxon>Anthozoa</taxon>
        <taxon>Hexacorallia</taxon>
        <taxon>Scleractinia</taxon>
        <taxon>Fungiina</taxon>
        <taxon>Poritidae</taxon>
        <taxon>Porites</taxon>
    </lineage>
</organism>